<dbReference type="Pfam" id="PF14559">
    <property type="entry name" value="TPR_19"/>
    <property type="match status" value="5"/>
</dbReference>
<dbReference type="InterPro" id="IPR051012">
    <property type="entry name" value="CellSynth/LPSAsmb/PSIAsmb"/>
</dbReference>
<dbReference type="Pfam" id="PF13432">
    <property type="entry name" value="TPR_16"/>
    <property type="match status" value="2"/>
</dbReference>
<proteinExistence type="predicted"/>
<sequence>MSQRVNKLALATMVAALSTGLVACKKQESSETLVAQAKQYQQKGDMNAAMIQLKNALQANPDDGEARFMLASAYVDNGDGAAAEKEIRRAISLKYPSDKTMPILAKALLAQGQFQKVLDETAEEGKKNGADLALYRAEALVALKKRDEAGAVLDQVLQTQPKNALALSAKGRLLQMNGDPEGAMRLADEALAAEPQSVEALMFKADLLRVQHKTDEAIAQYDKVLAVKPNHRSVNIEKAYLELSAGQYDKAQADLDKAKKITPGSMLVTYTQALLDFSQNKNAAADESIQKVLRAAPEHMPTILLAGAVALRQGSVQQAERHLRKYVEKYPDNVYARKMLAMALLKTGQSPDALSVLTPALKGGTDDLQVFALAGETYMQVRDFTKASEFFEKASSKAPDSAALHIQLGISKLQKGEEAKGLAELEAAVKLDKTPQAGMVLARAQLGLKNYDKALATVSALEKEFADNAAVHELKGLVLTGKKDLAGARASFEKAASLKPDYYPATGNLAMLAITEKKPAEAKAVLQRFLDKNKKSAEAMTALAALAGMEKNVPEATRWLEQAQAENPEAVGPATRLITQYLSTNQQQKALTLARKMQVANPDNPELLDMLAKSQMANKDLDGALETYSKLAGAQPKNALVQMAIANVHMMLKNPTAAEEDVKKALQLQPDFPAAQIAYAELLFNKKQVDQALAQARALQKKHPESAAGFIVEGDILMKTDKPAQALPLYEKSLSLSKTADLLIRVLTAQRAAGKGAEADKRLAQAIQQYPKDLRLQLFRAEMSLRDKQYKQAAEQLEAMSKETPNNAAILNNLAFAYQQSKDSRALPTAEAAYKLASSEPAIIDTLGWILVEQGDAKRAVPLLQQAVAKAPQAATLQYHLATALFKSGDKAGARKAAEQALASGKGFAQADEAQALLKQLQ</sequence>
<dbReference type="InterPro" id="IPR014266">
    <property type="entry name" value="PEP-CTERM_TPR_PrsT"/>
</dbReference>
<feature type="repeat" description="TPR" evidence="3">
    <location>
        <begin position="368"/>
        <end position="401"/>
    </location>
</feature>
<keyword evidence="4" id="KW-0732">Signal</keyword>
<keyword evidence="1" id="KW-0677">Repeat</keyword>
<evidence type="ECO:0000256" key="3">
    <source>
        <dbReference type="PROSITE-ProRule" id="PRU00339"/>
    </source>
</evidence>
<gene>
    <name evidence="5" type="primary">prsT</name>
    <name evidence="5" type="ORF">GJ700_29570</name>
</gene>
<dbReference type="PROSITE" id="PS50005">
    <property type="entry name" value="TPR"/>
    <property type="match status" value="3"/>
</dbReference>
<protein>
    <submittedName>
        <fullName evidence="5">PEP-CTERM system TPR-repeat protein PrsT</fullName>
    </submittedName>
</protein>
<dbReference type="InterPro" id="IPR019734">
    <property type="entry name" value="TPR_rpt"/>
</dbReference>
<dbReference type="SMART" id="SM00028">
    <property type="entry name" value="TPR"/>
    <property type="match status" value="18"/>
</dbReference>
<dbReference type="SUPFAM" id="SSF48452">
    <property type="entry name" value="TPR-like"/>
    <property type="match status" value="5"/>
</dbReference>
<evidence type="ECO:0000313" key="6">
    <source>
        <dbReference type="Proteomes" id="UP000446768"/>
    </source>
</evidence>
<feature type="repeat" description="TPR" evidence="3">
    <location>
        <begin position="198"/>
        <end position="231"/>
    </location>
</feature>
<feature type="signal peptide" evidence="4">
    <location>
        <begin position="1"/>
        <end position="23"/>
    </location>
</feature>
<dbReference type="RefSeq" id="WP_154380817.1">
    <property type="nucleotide sequence ID" value="NZ_WKJJ01000024.1"/>
</dbReference>
<reference evidence="5 6" key="1">
    <citation type="submission" date="2019-11" db="EMBL/GenBank/DDBJ databases">
        <title>Novel species isolated from a subtropical stream in China.</title>
        <authorList>
            <person name="Lu H."/>
        </authorList>
    </citation>
    <scope>NUCLEOTIDE SEQUENCE [LARGE SCALE GENOMIC DNA]</scope>
    <source>
        <strain evidence="5 6">FT92W</strain>
    </source>
</reference>
<evidence type="ECO:0000256" key="2">
    <source>
        <dbReference type="ARBA" id="ARBA00022803"/>
    </source>
</evidence>
<accession>A0A7X2LXF5</accession>
<feature type="repeat" description="TPR" evidence="3">
    <location>
        <begin position="30"/>
        <end position="63"/>
    </location>
</feature>
<name>A0A7X2LXF5_9BURK</name>
<dbReference type="NCBIfam" id="TIGR02917">
    <property type="entry name" value="PEP_TPR_lipo"/>
    <property type="match status" value="1"/>
</dbReference>
<dbReference type="PANTHER" id="PTHR45586:SF1">
    <property type="entry name" value="LIPOPOLYSACCHARIDE ASSEMBLY PROTEIN B"/>
    <property type="match status" value="1"/>
</dbReference>
<evidence type="ECO:0000256" key="4">
    <source>
        <dbReference type="SAM" id="SignalP"/>
    </source>
</evidence>
<comment type="caution">
    <text evidence="5">The sequence shown here is derived from an EMBL/GenBank/DDBJ whole genome shotgun (WGS) entry which is preliminary data.</text>
</comment>
<evidence type="ECO:0000313" key="5">
    <source>
        <dbReference type="EMBL" id="MRV75869.1"/>
    </source>
</evidence>
<dbReference type="InterPro" id="IPR011990">
    <property type="entry name" value="TPR-like_helical_dom_sf"/>
</dbReference>
<dbReference type="Proteomes" id="UP000446768">
    <property type="component" value="Unassembled WGS sequence"/>
</dbReference>
<keyword evidence="2 3" id="KW-0802">TPR repeat</keyword>
<feature type="chain" id="PRO_5030535771" evidence="4">
    <location>
        <begin position="24"/>
        <end position="922"/>
    </location>
</feature>
<dbReference type="PROSITE" id="PS51257">
    <property type="entry name" value="PROKAR_LIPOPROTEIN"/>
    <property type="match status" value="1"/>
</dbReference>
<evidence type="ECO:0000256" key="1">
    <source>
        <dbReference type="ARBA" id="ARBA00022737"/>
    </source>
</evidence>
<dbReference type="EMBL" id="WKJJ01000024">
    <property type="protein sequence ID" value="MRV75869.1"/>
    <property type="molecule type" value="Genomic_DNA"/>
</dbReference>
<keyword evidence="6" id="KW-1185">Reference proteome</keyword>
<dbReference type="PANTHER" id="PTHR45586">
    <property type="entry name" value="TPR REPEAT-CONTAINING PROTEIN PA4667"/>
    <property type="match status" value="1"/>
</dbReference>
<dbReference type="AlphaFoldDB" id="A0A7X2LXF5"/>
<dbReference type="Gene3D" id="1.25.40.10">
    <property type="entry name" value="Tetratricopeptide repeat domain"/>
    <property type="match status" value="6"/>
</dbReference>
<organism evidence="5 6">
    <name type="scientific">Pseudoduganella rivuli</name>
    <dbReference type="NCBI Taxonomy" id="2666085"/>
    <lineage>
        <taxon>Bacteria</taxon>
        <taxon>Pseudomonadati</taxon>
        <taxon>Pseudomonadota</taxon>
        <taxon>Betaproteobacteria</taxon>
        <taxon>Burkholderiales</taxon>
        <taxon>Oxalobacteraceae</taxon>
        <taxon>Telluria group</taxon>
        <taxon>Pseudoduganella</taxon>
    </lineage>
</organism>